<evidence type="ECO:0000256" key="5">
    <source>
        <dbReference type="ARBA" id="ARBA00022729"/>
    </source>
</evidence>
<gene>
    <name evidence="9" type="ORF">A4U43_C05F23350</name>
</gene>
<reference evidence="10" key="1">
    <citation type="journal article" date="2017" name="Nat. Commun.">
        <title>The asparagus genome sheds light on the origin and evolution of a young Y chromosome.</title>
        <authorList>
            <person name="Harkess A."/>
            <person name="Zhou J."/>
            <person name="Xu C."/>
            <person name="Bowers J.E."/>
            <person name="Van der Hulst R."/>
            <person name="Ayyampalayam S."/>
            <person name="Mercati F."/>
            <person name="Riccardi P."/>
            <person name="McKain M.R."/>
            <person name="Kakrana A."/>
            <person name="Tang H."/>
            <person name="Ray J."/>
            <person name="Groenendijk J."/>
            <person name="Arikit S."/>
            <person name="Mathioni S.M."/>
            <person name="Nakano M."/>
            <person name="Shan H."/>
            <person name="Telgmann-Rauber A."/>
            <person name="Kanno A."/>
            <person name="Yue Z."/>
            <person name="Chen H."/>
            <person name="Li W."/>
            <person name="Chen Y."/>
            <person name="Xu X."/>
            <person name="Zhang Y."/>
            <person name="Luo S."/>
            <person name="Chen H."/>
            <person name="Gao J."/>
            <person name="Mao Z."/>
            <person name="Pires J.C."/>
            <person name="Luo M."/>
            <person name="Kudrna D."/>
            <person name="Wing R.A."/>
            <person name="Meyers B.C."/>
            <person name="Yi K."/>
            <person name="Kong H."/>
            <person name="Lavrijsen P."/>
            <person name="Sunseri F."/>
            <person name="Falavigna A."/>
            <person name="Ye Y."/>
            <person name="Leebens-Mack J.H."/>
            <person name="Chen G."/>
        </authorList>
    </citation>
    <scope>NUCLEOTIDE SEQUENCE [LARGE SCALE GENOMIC DNA]</scope>
    <source>
        <strain evidence="10">cv. DH0086</strain>
    </source>
</reference>
<evidence type="ECO:0000256" key="7">
    <source>
        <dbReference type="ARBA" id="ARBA00022989"/>
    </source>
</evidence>
<dbReference type="FunFam" id="3.80.10.10:FF:000383">
    <property type="entry name" value="Leucine-rich repeat receptor protein kinase EMS1"/>
    <property type="match status" value="1"/>
</dbReference>
<dbReference type="Pfam" id="PF13855">
    <property type="entry name" value="LRR_8"/>
    <property type="match status" value="2"/>
</dbReference>
<dbReference type="OMA" id="MIPAHNA"/>
<dbReference type="PROSITE" id="PS51450">
    <property type="entry name" value="LRR"/>
    <property type="match status" value="1"/>
</dbReference>
<dbReference type="EMBL" id="CM007385">
    <property type="protein sequence ID" value="ONK69476.1"/>
    <property type="molecule type" value="Genomic_DNA"/>
</dbReference>
<dbReference type="AlphaFoldDB" id="A0A5P1EU16"/>
<dbReference type="PANTHER" id="PTHR27008:SF497">
    <property type="entry name" value="OS11G0695000 PROTEIN"/>
    <property type="match status" value="1"/>
</dbReference>
<dbReference type="Proteomes" id="UP000243459">
    <property type="component" value="Chromosome 5"/>
</dbReference>
<protein>
    <recommendedName>
        <fullName evidence="11">Leucine-rich repeat-containing N-terminal plant-type domain-containing protein</fullName>
    </recommendedName>
</protein>
<dbReference type="PRINTS" id="PR00019">
    <property type="entry name" value="LEURICHRPT"/>
</dbReference>
<dbReference type="InterPro" id="IPR001611">
    <property type="entry name" value="Leu-rich_rpt"/>
</dbReference>
<dbReference type="InterPro" id="IPR051809">
    <property type="entry name" value="Plant_receptor-like_S/T_kinase"/>
</dbReference>
<dbReference type="Pfam" id="PF00560">
    <property type="entry name" value="LRR_1"/>
    <property type="match status" value="1"/>
</dbReference>
<dbReference type="SMART" id="SM00369">
    <property type="entry name" value="LRR_TYP"/>
    <property type="match status" value="3"/>
</dbReference>
<dbReference type="SUPFAM" id="SSF52058">
    <property type="entry name" value="L domain-like"/>
    <property type="match status" value="1"/>
</dbReference>
<evidence type="ECO:0000313" key="9">
    <source>
        <dbReference type="EMBL" id="ONK69476.1"/>
    </source>
</evidence>
<dbReference type="Gene3D" id="3.80.10.10">
    <property type="entry name" value="Ribonuclease Inhibitor"/>
    <property type="match status" value="1"/>
</dbReference>
<keyword evidence="7" id="KW-1133">Transmembrane helix</keyword>
<name>A0A5P1EU16_ASPOF</name>
<keyword evidence="8" id="KW-0472">Membrane</keyword>
<keyword evidence="6" id="KW-0677">Repeat</keyword>
<evidence type="ECO:0000256" key="1">
    <source>
        <dbReference type="ARBA" id="ARBA00004236"/>
    </source>
</evidence>
<evidence type="ECO:0000256" key="4">
    <source>
        <dbReference type="ARBA" id="ARBA00022692"/>
    </source>
</evidence>
<dbReference type="InterPro" id="IPR003591">
    <property type="entry name" value="Leu-rich_rpt_typical-subtyp"/>
</dbReference>
<dbReference type="Gramene" id="ONK69476">
    <property type="protein sequence ID" value="ONK69476"/>
    <property type="gene ID" value="A4U43_C05F23350"/>
</dbReference>
<evidence type="ECO:0000256" key="8">
    <source>
        <dbReference type="ARBA" id="ARBA00023136"/>
    </source>
</evidence>
<evidence type="ECO:0000313" key="10">
    <source>
        <dbReference type="Proteomes" id="UP000243459"/>
    </source>
</evidence>
<comment type="subcellular location">
    <subcellularLocation>
        <location evidence="1">Cell membrane</location>
    </subcellularLocation>
</comment>
<keyword evidence="3" id="KW-0433">Leucine-rich repeat</keyword>
<evidence type="ECO:0000256" key="6">
    <source>
        <dbReference type="ARBA" id="ARBA00022737"/>
    </source>
</evidence>
<dbReference type="FunFam" id="3.80.10.10:FF:000299">
    <property type="entry name" value="Piriformospora indica-insensitive protein 2"/>
    <property type="match status" value="1"/>
</dbReference>
<keyword evidence="5" id="KW-0732">Signal</keyword>
<organism evidence="9 10">
    <name type="scientific">Asparagus officinalis</name>
    <name type="common">Garden asparagus</name>
    <dbReference type="NCBI Taxonomy" id="4686"/>
    <lineage>
        <taxon>Eukaryota</taxon>
        <taxon>Viridiplantae</taxon>
        <taxon>Streptophyta</taxon>
        <taxon>Embryophyta</taxon>
        <taxon>Tracheophyta</taxon>
        <taxon>Spermatophyta</taxon>
        <taxon>Magnoliopsida</taxon>
        <taxon>Liliopsida</taxon>
        <taxon>Asparagales</taxon>
        <taxon>Asparagaceae</taxon>
        <taxon>Asparagoideae</taxon>
        <taxon>Asparagus</taxon>
    </lineage>
</organism>
<proteinExistence type="predicted"/>
<dbReference type="InterPro" id="IPR032675">
    <property type="entry name" value="LRR_dom_sf"/>
</dbReference>
<keyword evidence="4" id="KW-0812">Transmembrane</keyword>
<dbReference type="PANTHER" id="PTHR27008">
    <property type="entry name" value="OS04G0122200 PROTEIN"/>
    <property type="match status" value="1"/>
</dbReference>
<evidence type="ECO:0000256" key="3">
    <source>
        <dbReference type="ARBA" id="ARBA00022614"/>
    </source>
</evidence>
<keyword evidence="10" id="KW-1185">Reference proteome</keyword>
<accession>A0A5P1EU16</accession>
<dbReference type="GO" id="GO:0005886">
    <property type="term" value="C:plasma membrane"/>
    <property type="evidence" value="ECO:0007669"/>
    <property type="project" value="UniProtKB-SubCell"/>
</dbReference>
<evidence type="ECO:0008006" key="11">
    <source>
        <dbReference type="Google" id="ProtNLM"/>
    </source>
</evidence>
<keyword evidence="2" id="KW-1003">Cell membrane</keyword>
<sequence>MRSLQRFYLSDNHISGEIPSSIGQLVNATDFYLDNNRLSGKIPTAIGRMSSLQALDLSSNHLDGPIPVQISQLTNLQDLHLSFNPALNLRSPPRFLGKINLFQLGLADTGLVGVLPRWLASTSISTLDLSSNKLDGKMPTWIGNMTNLSNLNLSNNALESAIPEEFMNLTLLLTVDLHANKFTGPIRPVLAKKTSDPLGHYDSIDLSKNMFTGGIDGDMGGLPAMDSLTAFDVSYNPLLGGKIPKSMGNLQNLAVVRMAGDGLTGTIPAGVLNIPSLAVFDVSYNRLRGMIPAHNASLSAGGFKGNPGLCGAPLPPCKR</sequence>
<evidence type="ECO:0000256" key="2">
    <source>
        <dbReference type="ARBA" id="ARBA00022475"/>
    </source>
</evidence>